<dbReference type="Gene3D" id="3.30.70.930">
    <property type="match status" value="1"/>
</dbReference>
<evidence type="ECO:0000313" key="1">
    <source>
        <dbReference type="EMBL" id="PCJ39546.1"/>
    </source>
</evidence>
<gene>
    <name evidence="1" type="ORF">COA71_13835</name>
</gene>
<organism evidence="1 2">
    <name type="scientific">SAR86 cluster bacterium</name>
    <dbReference type="NCBI Taxonomy" id="2030880"/>
    <lineage>
        <taxon>Bacteria</taxon>
        <taxon>Pseudomonadati</taxon>
        <taxon>Pseudomonadota</taxon>
        <taxon>Gammaproteobacteria</taxon>
        <taxon>SAR86 cluster</taxon>
    </lineage>
</organism>
<dbReference type="SUPFAM" id="SSF89957">
    <property type="entry name" value="MTH1187/YkoF-like"/>
    <property type="match status" value="1"/>
</dbReference>
<dbReference type="GO" id="GO:0016301">
    <property type="term" value="F:kinase activity"/>
    <property type="evidence" value="ECO:0007669"/>
    <property type="project" value="UniProtKB-KW"/>
</dbReference>
<name>A0A2A5C833_9GAMM</name>
<accession>A0A2A5C833</accession>
<dbReference type="AlphaFoldDB" id="A0A2A5C833"/>
<dbReference type="EMBL" id="NVWI01000014">
    <property type="protein sequence ID" value="PCJ39546.1"/>
    <property type="molecule type" value="Genomic_DNA"/>
</dbReference>
<dbReference type="Proteomes" id="UP000228987">
    <property type="component" value="Unassembled WGS sequence"/>
</dbReference>
<evidence type="ECO:0000313" key="2">
    <source>
        <dbReference type="Proteomes" id="UP000228987"/>
    </source>
</evidence>
<comment type="caution">
    <text evidence="1">The sequence shown here is derived from an EMBL/GenBank/DDBJ whole genome shotgun (WGS) entry which is preliminary data.</text>
</comment>
<sequence>MNITVEISMYPLNEDFETRIKSFIEKLNTYADLRITTSATSTIVIGEYQYVMQVLTEMLAWSYAEHGKAVFVSKFIPGYVPE</sequence>
<dbReference type="InterPro" id="IPR029756">
    <property type="entry name" value="MTH1187/YkoF-like"/>
</dbReference>
<proteinExistence type="predicted"/>
<protein>
    <submittedName>
        <fullName evidence="1">Histidine kinase</fullName>
    </submittedName>
</protein>
<reference evidence="2" key="1">
    <citation type="submission" date="2017-08" db="EMBL/GenBank/DDBJ databases">
        <title>A dynamic microbial community with high functional redundancy inhabits the cold, oxic subseafloor aquifer.</title>
        <authorList>
            <person name="Tully B.J."/>
            <person name="Wheat C.G."/>
            <person name="Glazer B.T."/>
            <person name="Huber J.A."/>
        </authorList>
    </citation>
    <scope>NUCLEOTIDE SEQUENCE [LARGE SCALE GENOMIC DNA]</scope>
</reference>
<keyword evidence="1" id="KW-0418">Kinase</keyword>
<keyword evidence="1" id="KW-0808">Transferase</keyword>